<feature type="domain" description="AB hydrolase-1" evidence="1">
    <location>
        <begin position="177"/>
        <end position="285"/>
    </location>
</feature>
<dbReference type="InterPro" id="IPR000073">
    <property type="entry name" value="AB_hydrolase_1"/>
</dbReference>
<gene>
    <name evidence="2" type="ORF">C8N29_12011</name>
</gene>
<dbReference type="Proteomes" id="UP000244223">
    <property type="component" value="Unassembled WGS sequence"/>
</dbReference>
<reference evidence="2 3" key="1">
    <citation type="submission" date="2018-04" db="EMBL/GenBank/DDBJ databases">
        <title>Genomic Encyclopedia of Archaeal and Bacterial Type Strains, Phase II (KMG-II): from individual species to whole genera.</title>
        <authorList>
            <person name="Goeker M."/>
        </authorList>
    </citation>
    <scope>NUCLEOTIDE SEQUENCE [LARGE SCALE GENOMIC DNA]</scope>
    <source>
        <strain evidence="2 3">DSM 5822</strain>
    </source>
</reference>
<name>A0A2T5ITJ9_9GAMM</name>
<dbReference type="Gene3D" id="3.40.50.1820">
    <property type="entry name" value="alpha/beta hydrolase"/>
    <property type="match status" value="1"/>
</dbReference>
<dbReference type="EMBL" id="QAON01000020">
    <property type="protein sequence ID" value="PTQ87207.1"/>
    <property type="molecule type" value="Genomic_DNA"/>
</dbReference>
<proteinExistence type="predicted"/>
<dbReference type="GO" id="GO:0016787">
    <property type="term" value="F:hydrolase activity"/>
    <property type="evidence" value="ECO:0007669"/>
    <property type="project" value="UniProtKB-KW"/>
</dbReference>
<keyword evidence="2" id="KW-0378">Hydrolase</keyword>
<dbReference type="AlphaFoldDB" id="A0A2T5ITJ9"/>
<organism evidence="2 3">
    <name type="scientific">Agitococcus lubricus</name>
    <dbReference type="NCBI Taxonomy" id="1077255"/>
    <lineage>
        <taxon>Bacteria</taxon>
        <taxon>Pseudomonadati</taxon>
        <taxon>Pseudomonadota</taxon>
        <taxon>Gammaproteobacteria</taxon>
        <taxon>Moraxellales</taxon>
        <taxon>Moraxellaceae</taxon>
        <taxon>Agitococcus</taxon>
    </lineage>
</organism>
<evidence type="ECO:0000313" key="3">
    <source>
        <dbReference type="Proteomes" id="UP000244223"/>
    </source>
</evidence>
<dbReference type="InterPro" id="IPR029058">
    <property type="entry name" value="AB_hydrolase_fold"/>
</dbReference>
<evidence type="ECO:0000259" key="1">
    <source>
        <dbReference type="Pfam" id="PF00561"/>
    </source>
</evidence>
<comment type="caution">
    <text evidence="2">The sequence shown here is derived from an EMBL/GenBank/DDBJ whole genome shotgun (WGS) entry which is preliminary data.</text>
</comment>
<sequence length="408" mass="46713">MEKLSSIVSRVANQTYGQSRHFAPQQPWWNSLEPSFHKFPDDFYLDFKTQMMVEGTAALDIGLRTAMASLASVCCLPFTLAPKQLAEDFSDRHFYQKIGETHDPTQFFKKPSEKVVVHKHSAGMMAYKPTDGGVCELLSFSSPFEAVNPKKRVAYASLTHNQTAWAQHWRHGDKPRPTICMIHGFMADPYWFNSKWLALPWFYKQGYDILLYTLPFHGRRRAPTEPFGGYGYFAHGILHINEAVAHAVYDFRLFMDYLESTGVEKIGVTGISLGGYTSAILAAVEDRLQFSMPNVPVVSLVDLLYEWFPVAPLVKTGLRIAGINIHEARHTLSVQCPLTYAPKLPKERLMIISGAGDRLAPPKHSRLLWEHWDRCRLHWFPGNHILHLDQGKYLRDMAQFLRDIEFNR</sequence>
<dbReference type="PANTHER" id="PTHR13617:SF14">
    <property type="entry name" value="PROTEIN ABHD18"/>
    <property type="match status" value="1"/>
</dbReference>
<dbReference type="Pfam" id="PF00561">
    <property type="entry name" value="Abhydrolase_1"/>
    <property type="match status" value="1"/>
</dbReference>
<dbReference type="SUPFAM" id="SSF53474">
    <property type="entry name" value="alpha/beta-Hydrolases"/>
    <property type="match status" value="1"/>
</dbReference>
<dbReference type="RefSeq" id="WP_107866815.1">
    <property type="nucleotide sequence ID" value="NZ_QAON01000020.1"/>
</dbReference>
<evidence type="ECO:0000313" key="2">
    <source>
        <dbReference type="EMBL" id="PTQ87207.1"/>
    </source>
</evidence>
<protein>
    <submittedName>
        <fullName evidence="2">Serine hydrolase FSH1</fullName>
    </submittedName>
</protein>
<dbReference type="OrthoDB" id="9780269at2"/>
<keyword evidence="3" id="KW-1185">Reference proteome</keyword>
<accession>A0A2T5ITJ9</accession>
<dbReference type="PANTHER" id="PTHR13617">
    <property type="entry name" value="PROTEIN ABHD18"/>
    <property type="match status" value="1"/>
</dbReference>